<dbReference type="SUPFAM" id="SSF161098">
    <property type="entry name" value="MetI-like"/>
    <property type="match status" value="1"/>
</dbReference>
<feature type="compositionally biased region" description="Polar residues" evidence="11">
    <location>
        <begin position="1"/>
        <end position="38"/>
    </location>
</feature>
<feature type="transmembrane region" description="Helical" evidence="9">
    <location>
        <begin position="339"/>
        <end position="362"/>
    </location>
</feature>
<proteinExistence type="inferred from homology"/>
<dbReference type="KEGG" id="cpre:Csp1_21530"/>
<keyword evidence="6 9" id="KW-0812">Transmembrane</keyword>
<evidence type="ECO:0000256" key="5">
    <source>
        <dbReference type="ARBA" id="ARBA00022592"/>
    </source>
</evidence>
<dbReference type="EMBL" id="CP024988">
    <property type="protein sequence ID" value="AWT26906.1"/>
    <property type="molecule type" value="Genomic_DNA"/>
</dbReference>
<evidence type="ECO:0000256" key="8">
    <source>
        <dbReference type="ARBA" id="ARBA00023136"/>
    </source>
</evidence>
<accession>A0A2Z3YQA2</accession>
<comment type="caution">
    <text evidence="10">Lacks conserved residue(s) required for the propagation of feature annotation.</text>
</comment>
<organism evidence="13 14">
    <name type="scientific">Corynebacterium provencense</name>
    <dbReference type="NCBI Taxonomy" id="1737425"/>
    <lineage>
        <taxon>Bacteria</taxon>
        <taxon>Bacillati</taxon>
        <taxon>Actinomycetota</taxon>
        <taxon>Actinomycetes</taxon>
        <taxon>Mycobacteriales</taxon>
        <taxon>Corynebacteriaceae</taxon>
        <taxon>Corynebacterium</taxon>
    </lineage>
</organism>
<evidence type="ECO:0000256" key="11">
    <source>
        <dbReference type="SAM" id="MobiDB-lite"/>
    </source>
</evidence>
<feature type="transmembrane region" description="Helical" evidence="9">
    <location>
        <begin position="126"/>
        <end position="152"/>
    </location>
</feature>
<dbReference type="Pfam" id="PF00528">
    <property type="entry name" value="BPD_transp_1"/>
    <property type="match status" value="1"/>
</dbReference>
<keyword evidence="8 9" id="KW-0472">Membrane</keyword>
<dbReference type="STRING" id="1737425.GCA_900049755_01636"/>
<evidence type="ECO:0000256" key="4">
    <source>
        <dbReference type="ARBA" id="ARBA00022475"/>
    </source>
</evidence>
<keyword evidence="3 9" id="KW-0813">Transport</keyword>
<evidence type="ECO:0000256" key="10">
    <source>
        <dbReference type="RuleBase" id="RU363054"/>
    </source>
</evidence>
<dbReference type="RefSeq" id="WP_078057287.1">
    <property type="nucleotide sequence ID" value="NZ_CABKVS010000002.1"/>
</dbReference>
<dbReference type="GO" id="GO:0005886">
    <property type="term" value="C:plasma membrane"/>
    <property type="evidence" value="ECO:0007669"/>
    <property type="project" value="UniProtKB-SubCell"/>
</dbReference>
<feature type="transmembrane region" description="Helical" evidence="9">
    <location>
        <begin position="59"/>
        <end position="84"/>
    </location>
</feature>
<dbReference type="PROSITE" id="PS50928">
    <property type="entry name" value="ABC_TM1"/>
    <property type="match status" value="1"/>
</dbReference>
<feature type="transmembrane region" description="Helical" evidence="9">
    <location>
        <begin position="224"/>
        <end position="243"/>
    </location>
</feature>
<dbReference type="PANTHER" id="PTHR30425:SF1">
    <property type="entry name" value="PHOSPHATE TRANSPORT SYSTEM PERMEASE PROTEIN PSTC"/>
    <property type="match status" value="1"/>
</dbReference>
<dbReference type="PANTHER" id="PTHR30425">
    <property type="entry name" value="PHOSPHATE TRANSPORT SYSTEM PERMEASE PROTEIN PST"/>
    <property type="match status" value="1"/>
</dbReference>
<dbReference type="CDD" id="cd06261">
    <property type="entry name" value="TM_PBP2"/>
    <property type="match status" value="1"/>
</dbReference>
<feature type="transmembrane region" description="Helical" evidence="9">
    <location>
        <begin position="164"/>
        <end position="184"/>
    </location>
</feature>
<reference evidence="14" key="1">
    <citation type="submission" date="2017-11" db="EMBL/GenBank/DDBJ databases">
        <title>Otitis media/interna in a cat caused by the recently described species Corynebacterium provencense.</title>
        <authorList>
            <person name="Kittl S."/>
            <person name="Brodard I."/>
            <person name="Rychener L."/>
            <person name="Jores J."/>
            <person name="Roosje P."/>
            <person name="Gobeli Brawand S."/>
        </authorList>
    </citation>
    <scope>NUCLEOTIDE SEQUENCE [LARGE SCALE GENOMIC DNA]</scope>
    <source>
        <strain evidence="14">17KM38</strain>
    </source>
</reference>
<dbReference type="InterPro" id="IPR035906">
    <property type="entry name" value="MetI-like_sf"/>
</dbReference>
<dbReference type="Gene3D" id="1.10.3720.10">
    <property type="entry name" value="MetI-like"/>
    <property type="match status" value="1"/>
</dbReference>
<dbReference type="InterPro" id="IPR000515">
    <property type="entry name" value="MetI-like"/>
</dbReference>
<dbReference type="InterPro" id="IPR011864">
    <property type="entry name" value="Phosphate_PstC"/>
</dbReference>
<keyword evidence="4 10" id="KW-1003">Cell membrane</keyword>
<sequence length="366" mass="38629">MTSAPSEQTPARQTGTGTHGTVQPVNDSTTGTAGQPGQTEKGPVIARSGRSARRPGDRIFSGLTTGSAVLITVFIAAIALFLILQALPALAKERDGILGFFTYSGAWNLNYATNDGGWMQFGIPNLFFTTVLASVLALVIAMPVALGIAIFLSNYCPKHLVRPLGFMVDLLAAVPSIVFGIWGMQVLGPSLGGIFEWVHSWAGGFFLFQWDQQTSPAFSTSRNIFTGGVVLAIMILPIIAATAREVFVQTPRGQIEAALALGATRWEVVRMTVLPFGKSGYISGAMLGLGRALGETMALYMVIASAPGFRWSLFDGGTTFATAIANAAPEFNDDTKAGAYIAAGLVLFALTFIVNAAARAVVNNRK</sequence>
<dbReference type="GO" id="GO:0005315">
    <property type="term" value="F:phosphate transmembrane transporter activity"/>
    <property type="evidence" value="ECO:0007669"/>
    <property type="project" value="InterPro"/>
</dbReference>
<evidence type="ECO:0000256" key="6">
    <source>
        <dbReference type="ARBA" id="ARBA00022692"/>
    </source>
</evidence>
<comment type="subcellular location">
    <subcellularLocation>
        <location evidence="1 9">Cell membrane</location>
        <topology evidence="1 9">Multi-pass membrane protein</topology>
    </subcellularLocation>
</comment>
<keyword evidence="5 10" id="KW-0592">Phosphate transport</keyword>
<dbReference type="Proteomes" id="UP000247696">
    <property type="component" value="Chromosome"/>
</dbReference>
<evidence type="ECO:0000256" key="7">
    <source>
        <dbReference type="ARBA" id="ARBA00022989"/>
    </source>
</evidence>
<gene>
    <name evidence="13" type="primary">pstC2</name>
    <name evidence="13" type="ORF">Csp1_21530</name>
</gene>
<dbReference type="NCBIfam" id="TIGR02138">
    <property type="entry name" value="phosphate_pstC"/>
    <property type="match status" value="1"/>
</dbReference>
<protein>
    <recommendedName>
        <fullName evidence="10">Phosphate transport system permease protein</fullName>
    </recommendedName>
</protein>
<comment type="similarity">
    <text evidence="2 10">Belongs to the binding-protein-dependent transport system permease family. CysTW subfamily.</text>
</comment>
<dbReference type="GO" id="GO:0006817">
    <property type="term" value="P:phosphate ion transport"/>
    <property type="evidence" value="ECO:0007669"/>
    <property type="project" value="UniProtKB-KW"/>
</dbReference>
<feature type="domain" description="ABC transmembrane type-1" evidence="12">
    <location>
        <begin position="127"/>
        <end position="358"/>
    </location>
</feature>
<evidence type="ECO:0000256" key="3">
    <source>
        <dbReference type="ARBA" id="ARBA00022448"/>
    </source>
</evidence>
<name>A0A2Z3YQA2_9CORY</name>
<dbReference type="AlphaFoldDB" id="A0A2Z3YQA2"/>
<evidence type="ECO:0000259" key="12">
    <source>
        <dbReference type="PROSITE" id="PS50928"/>
    </source>
</evidence>
<feature type="region of interest" description="Disordered" evidence="11">
    <location>
        <begin position="1"/>
        <end position="53"/>
    </location>
</feature>
<comment type="function">
    <text evidence="10">Part of the binding-protein-dependent transport system for phosphate; probably responsible for the translocation of the substrate across the membrane.</text>
</comment>
<evidence type="ECO:0000313" key="13">
    <source>
        <dbReference type="EMBL" id="AWT26906.1"/>
    </source>
</evidence>
<evidence type="ECO:0000256" key="9">
    <source>
        <dbReference type="RuleBase" id="RU363032"/>
    </source>
</evidence>
<keyword evidence="14" id="KW-1185">Reference proteome</keyword>
<evidence type="ECO:0000256" key="2">
    <source>
        <dbReference type="ARBA" id="ARBA00007069"/>
    </source>
</evidence>
<keyword evidence="7 9" id="KW-1133">Transmembrane helix</keyword>
<dbReference type="InterPro" id="IPR051124">
    <property type="entry name" value="Phosphate_Transport_Permease"/>
</dbReference>
<evidence type="ECO:0000313" key="14">
    <source>
        <dbReference type="Proteomes" id="UP000247696"/>
    </source>
</evidence>
<evidence type="ECO:0000256" key="1">
    <source>
        <dbReference type="ARBA" id="ARBA00004651"/>
    </source>
</evidence>